<feature type="transmembrane region" description="Helical" evidence="1">
    <location>
        <begin position="185"/>
        <end position="210"/>
    </location>
</feature>
<keyword evidence="1" id="KW-0472">Membrane</keyword>
<evidence type="ECO:0000256" key="1">
    <source>
        <dbReference type="SAM" id="Phobius"/>
    </source>
</evidence>
<comment type="caution">
    <text evidence="2">The sequence shown here is derived from an EMBL/GenBank/DDBJ whole genome shotgun (WGS) entry which is preliminary data.</text>
</comment>
<gene>
    <name evidence="2" type="ORF">BCV19_20865</name>
</gene>
<dbReference type="EMBL" id="MCSW01000013">
    <property type="protein sequence ID" value="PMF35228.1"/>
    <property type="molecule type" value="Genomic_DNA"/>
</dbReference>
<protein>
    <submittedName>
        <fullName evidence="2">Uncharacterized protein</fullName>
    </submittedName>
</protein>
<proteinExistence type="predicted"/>
<reference evidence="3" key="1">
    <citation type="submission" date="2016-07" db="EMBL/GenBank/DDBJ databases">
        <title>Nontailed viruses are major unrecognized killers of bacteria in the ocean.</title>
        <authorList>
            <person name="Kauffman K."/>
            <person name="Hussain F."/>
            <person name="Yang J."/>
            <person name="Arevalo P."/>
            <person name="Brown J."/>
            <person name="Cutler M."/>
            <person name="Kelly L."/>
            <person name="Polz M.F."/>
        </authorList>
    </citation>
    <scope>NUCLEOTIDE SEQUENCE [LARGE SCALE GENOMIC DNA]</scope>
    <source>
        <strain evidence="3">10N.286.54.F3</strain>
    </source>
</reference>
<dbReference type="AlphaFoldDB" id="A0A2N7CKU4"/>
<keyword evidence="1" id="KW-0812">Transmembrane</keyword>
<accession>A0A2N7CKU4</accession>
<keyword evidence="1" id="KW-1133">Transmembrane helix</keyword>
<organism evidence="2 3">
    <name type="scientific">Vibrio splendidus</name>
    <dbReference type="NCBI Taxonomy" id="29497"/>
    <lineage>
        <taxon>Bacteria</taxon>
        <taxon>Pseudomonadati</taxon>
        <taxon>Pseudomonadota</taxon>
        <taxon>Gammaproteobacteria</taxon>
        <taxon>Vibrionales</taxon>
        <taxon>Vibrionaceae</taxon>
        <taxon>Vibrio</taxon>
    </lineage>
</organism>
<dbReference type="Proteomes" id="UP000235405">
    <property type="component" value="Unassembled WGS sequence"/>
</dbReference>
<name>A0A2N7CKU4_VIBSP</name>
<sequence length="221" mass="24684">MWIPVICLVVLSGLGFTSVFRRKLVNNDKIEFVVDFNSKFVTYWNSKGQDRSAFGSLIRYSNKMQNNLGNQGIAAKFKPPYLNIVYQDYPIIINMLPSLDDALSTPGFMGGIGEDAVQYAKAIEQTLLRHIGSLEANDETLAKQLTNPVIWLREGIRSVLSLPVHFVSWFGLISATTAIKITSSWVFRFLSGVTGLIGLFSAIMGIALGWEEFVKMANKFF</sequence>
<evidence type="ECO:0000313" key="3">
    <source>
        <dbReference type="Proteomes" id="UP000235405"/>
    </source>
</evidence>
<evidence type="ECO:0000313" key="2">
    <source>
        <dbReference type="EMBL" id="PMF35228.1"/>
    </source>
</evidence>